<dbReference type="PANTHER" id="PTHR33204">
    <property type="entry name" value="TRANSCRIPTIONAL REGULATOR, MARR FAMILY"/>
    <property type="match status" value="1"/>
</dbReference>
<accession>A0A6L6Q6I6</accession>
<sequence>MKHTDFGRMPCPIARSLGKVGEWWSILILRDAFYGLTRFDEFEKSLKIAPNMLTRRLAGLVEGGLMEKRQYSTRPPRYEYVLTKAGRDFKPVLLAFIAWGNEHLAPEGASLLVVSRETGKPADQVLVDARTGLAINDEDYMFAAGPAANEMMKMRLEDMGRRGVQ</sequence>
<evidence type="ECO:0000313" key="5">
    <source>
        <dbReference type="EMBL" id="MTW05049.1"/>
    </source>
</evidence>
<reference evidence="5 6" key="1">
    <citation type="submission" date="2019-11" db="EMBL/GenBank/DDBJ databases">
        <title>Type strains purchased from KCTC, JCM and DSMZ.</title>
        <authorList>
            <person name="Lu H."/>
        </authorList>
    </citation>
    <scope>NUCLEOTIDE SEQUENCE [LARGE SCALE GENOMIC DNA]</scope>
    <source>
        <strain evidence="5 6">KCTC 42409</strain>
    </source>
</reference>
<comment type="caution">
    <text evidence="5">The sequence shown here is derived from an EMBL/GenBank/DDBJ whole genome shotgun (WGS) entry which is preliminary data.</text>
</comment>
<dbReference type="SUPFAM" id="SSF46785">
    <property type="entry name" value="Winged helix' DNA-binding domain"/>
    <property type="match status" value="1"/>
</dbReference>
<dbReference type="OrthoDB" id="9807069at2"/>
<evidence type="ECO:0000313" key="6">
    <source>
        <dbReference type="Proteomes" id="UP000484015"/>
    </source>
</evidence>
<keyword evidence="3" id="KW-0804">Transcription</keyword>
<dbReference type="Gene3D" id="1.10.10.10">
    <property type="entry name" value="Winged helix-like DNA-binding domain superfamily/Winged helix DNA-binding domain"/>
    <property type="match status" value="1"/>
</dbReference>
<dbReference type="Proteomes" id="UP000484015">
    <property type="component" value="Unassembled WGS sequence"/>
</dbReference>
<dbReference type="RefSeq" id="WP_155441404.1">
    <property type="nucleotide sequence ID" value="NZ_WNLA01000020.1"/>
</dbReference>
<dbReference type="GO" id="GO:0003677">
    <property type="term" value="F:DNA binding"/>
    <property type="evidence" value="ECO:0007669"/>
    <property type="project" value="UniProtKB-KW"/>
</dbReference>
<proteinExistence type="predicted"/>
<dbReference type="InterPro" id="IPR036388">
    <property type="entry name" value="WH-like_DNA-bd_sf"/>
</dbReference>
<evidence type="ECO:0000256" key="2">
    <source>
        <dbReference type="ARBA" id="ARBA00023125"/>
    </source>
</evidence>
<dbReference type="InterPro" id="IPR002577">
    <property type="entry name" value="HTH_HxlR"/>
</dbReference>
<gene>
    <name evidence="5" type="ORF">GM668_23510</name>
</gene>
<dbReference type="InterPro" id="IPR036390">
    <property type="entry name" value="WH_DNA-bd_sf"/>
</dbReference>
<evidence type="ECO:0000256" key="3">
    <source>
        <dbReference type="ARBA" id="ARBA00023163"/>
    </source>
</evidence>
<keyword evidence="6" id="KW-1185">Reference proteome</keyword>
<dbReference type="AlphaFoldDB" id="A0A6L6Q6I6"/>
<dbReference type="Pfam" id="PF01638">
    <property type="entry name" value="HxlR"/>
    <property type="match status" value="1"/>
</dbReference>
<keyword evidence="2" id="KW-0238">DNA-binding</keyword>
<name>A0A6L6Q6I6_9BURK</name>
<organism evidence="5 6">
    <name type="scientific">Pseudoduganella ginsengisoli</name>
    <dbReference type="NCBI Taxonomy" id="1462440"/>
    <lineage>
        <taxon>Bacteria</taxon>
        <taxon>Pseudomonadati</taxon>
        <taxon>Pseudomonadota</taxon>
        <taxon>Betaproteobacteria</taxon>
        <taxon>Burkholderiales</taxon>
        <taxon>Oxalobacteraceae</taxon>
        <taxon>Telluria group</taxon>
        <taxon>Pseudoduganella</taxon>
    </lineage>
</organism>
<dbReference type="PROSITE" id="PS51118">
    <property type="entry name" value="HTH_HXLR"/>
    <property type="match status" value="1"/>
</dbReference>
<keyword evidence="1" id="KW-0805">Transcription regulation</keyword>
<evidence type="ECO:0000256" key="1">
    <source>
        <dbReference type="ARBA" id="ARBA00023015"/>
    </source>
</evidence>
<protein>
    <submittedName>
        <fullName evidence="5">Transcriptional regulator</fullName>
    </submittedName>
</protein>
<evidence type="ECO:0000259" key="4">
    <source>
        <dbReference type="PROSITE" id="PS51118"/>
    </source>
</evidence>
<dbReference type="PANTHER" id="PTHR33204:SF17">
    <property type="entry name" value="TRANSCRIPTIONAL REGULATORY PROTEIN"/>
    <property type="match status" value="1"/>
</dbReference>
<dbReference type="EMBL" id="WNLA01000020">
    <property type="protein sequence ID" value="MTW05049.1"/>
    <property type="molecule type" value="Genomic_DNA"/>
</dbReference>
<feature type="domain" description="HTH hxlR-type" evidence="4">
    <location>
        <begin position="11"/>
        <end position="108"/>
    </location>
</feature>